<dbReference type="Gene3D" id="2.60.60.30">
    <property type="entry name" value="sav2460 like domains"/>
    <property type="match status" value="1"/>
</dbReference>
<accession>A0A643FNJ5</accession>
<proteinExistence type="predicted"/>
<dbReference type="InterPro" id="IPR003325">
    <property type="entry name" value="TerD"/>
</dbReference>
<evidence type="ECO:0000313" key="2">
    <source>
        <dbReference type="EMBL" id="QOT78118.1"/>
    </source>
</evidence>
<protein>
    <submittedName>
        <fullName evidence="2">TerD family protein</fullName>
    </submittedName>
</protein>
<dbReference type="AlphaFoldDB" id="A0A643FNJ5"/>
<reference evidence="2 3" key="1">
    <citation type="submission" date="2020-10" db="EMBL/GenBank/DDBJ databases">
        <title>Complete genome sequence of Cupriavidus basilensis CCUG 49340T.</title>
        <authorList>
            <person name="Salva-Serra F."/>
            <person name="Donoso R.A."/>
            <person name="Cho K.H."/>
            <person name="Yoo J.A."/>
            <person name="Lee K."/>
            <person name="Yoon S.-H."/>
            <person name="Perez-Pantoja D."/>
            <person name="Moore E.R.B."/>
        </authorList>
    </citation>
    <scope>NUCLEOTIDE SEQUENCE [LARGE SCALE GENOMIC DNA]</scope>
    <source>
        <strain evidence="3">CCUG 49340</strain>
    </source>
</reference>
<dbReference type="EMBL" id="CP062803">
    <property type="protein sequence ID" value="QOT78118.1"/>
    <property type="molecule type" value="Genomic_DNA"/>
</dbReference>
<dbReference type="Pfam" id="PF02342">
    <property type="entry name" value="TerD"/>
    <property type="match status" value="1"/>
</dbReference>
<dbReference type="RefSeq" id="WP_150990158.1">
    <property type="nucleotide sequence ID" value="NZ_CP062803.1"/>
</dbReference>
<evidence type="ECO:0000313" key="3">
    <source>
        <dbReference type="Proteomes" id="UP000397656"/>
    </source>
</evidence>
<gene>
    <name evidence="2" type="ORF">F7R26_008975</name>
</gene>
<feature type="domain" description="TerD" evidence="1">
    <location>
        <begin position="93"/>
        <end position="211"/>
    </location>
</feature>
<dbReference type="Proteomes" id="UP000397656">
    <property type="component" value="Chromosome 1"/>
</dbReference>
<name>A0A643FNJ5_9BURK</name>
<organism evidence="2 3">
    <name type="scientific">Cupriavidus basilensis</name>
    <dbReference type="NCBI Taxonomy" id="68895"/>
    <lineage>
        <taxon>Bacteria</taxon>
        <taxon>Pseudomonadati</taxon>
        <taxon>Pseudomonadota</taxon>
        <taxon>Betaproteobacteria</taxon>
        <taxon>Burkholderiales</taxon>
        <taxon>Burkholderiaceae</taxon>
        <taxon>Cupriavidus</taxon>
    </lineage>
</organism>
<evidence type="ECO:0000259" key="1">
    <source>
        <dbReference type="Pfam" id="PF02342"/>
    </source>
</evidence>
<dbReference type="GeneID" id="98401034"/>
<sequence length="212" mass="21961">MSNLVLNLSKPGEAAPKLSLNLNKGEEFKVRLSWDGNTDLDLHALVTVNTGSGAKASSLGDILSTYNVERVLEGGVKAGTLALAADKTFSVHGGALVHSPDARDGSLAGDDEYVTVKPRLLTMPAAGHLEIPLLAMIHPQASGKTFKHVENARVIIENSAGQPLLDVGLSSQFGAFVGVQMGSIVVDGNGASFIGVGVGFNTDFNGVLGHFS</sequence>